<keyword evidence="2 5" id="KW-0808">Transferase</keyword>
<dbReference type="Gene3D" id="3.40.50.150">
    <property type="entry name" value="Vaccinia Virus protein VP39"/>
    <property type="match status" value="1"/>
</dbReference>
<dbReference type="PIRSF" id="PIRSF017269">
    <property type="entry name" value="GCD14"/>
    <property type="match status" value="1"/>
</dbReference>
<dbReference type="PANTHER" id="PTHR12133:SF1">
    <property type="entry name" value="TRNA (ADENINE(58)-N(1))-METHYLTRANSFERASE, MITOCHONDRIAL"/>
    <property type="match status" value="1"/>
</dbReference>
<gene>
    <name evidence="8" type="ORF">CUN48_11755</name>
</gene>
<evidence type="ECO:0000256" key="5">
    <source>
        <dbReference type="PIRNR" id="PIRNR017269"/>
    </source>
</evidence>
<evidence type="ECO:0000256" key="2">
    <source>
        <dbReference type="ARBA" id="ARBA00022679"/>
    </source>
</evidence>
<organism evidence="8 9">
    <name type="scientific">Candidatus Thermofonsia Clade 3 bacterium</name>
    <dbReference type="NCBI Taxonomy" id="2364212"/>
    <lineage>
        <taxon>Bacteria</taxon>
        <taxon>Bacillati</taxon>
        <taxon>Chloroflexota</taxon>
        <taxon>Candidatus Thermofontia</taxon>
        <taxon>Candidatus Thermofonsia Clade 3</taxon>
    </lineage>
</organism>
<dbReference type="InterPro" id="IPR029063">
    <property type="entry name" value="SAM-dependent_MTases_sf"/>
</dbReference>
<dbReference type="InterPro" id="IPR049470">
    <property type="entry name" value="TRM61_C"/>
</dbReference>
<feature type="binding site" evidence="6">
    <location>
        <begin position="107"/>
        <end position="110"/>
    </location>
    <ligand>
        <name>S-adenosyl-L-methionine</name>
        <dbReference type="ChEBI" id="CHEBI:59789"/>
    </ligand>
</feature>
<dbReference type="SUPFAM" id="SSF53335">
    <property type="entry name" value="S-adenosyl-L-methionine-dependent methyltransferases"/>
    <property type="match status" value="1"/>
</dbReference>
<dbReference type="FunFam" id="3.10.330.20:FF:000003">
    <property type="entry name" value="tRNA (Adenine(58)-N(1))-methyltransferase, mitochondrial isoform X1"/>
    <property type="match status" value="1"/>
</dbReference>
<dbReference type="PANTHER" id="PTHR12133">
    <property type="entry name" value="TRNA (ADENINE(58)-N(1))-METHYLTRANSFERASE"/>
    <property type="match status" value="1"/>
</dbReference>
<evidence type="ECO:0000256" key="3">
    <source>
        <dbReference type="ARBA" id="ARBA00022691"/>
    </source>
</evidence>
<dbReference type="PROSITE" id="PS51620">
    <property type="entry name" value="SAM_TRM61"/>
    <property type="match status" value="1"/>
</dbReference>
<evidence type="ECO:0000313" key="9">
    <source>
        <dbReference type="Proteomes" id="UP000230790"/>
    </source>
</evidence>
<keyword evidence="4 5" id="KW-0819">tRNA processing</keyword>
<dbReference type="GO" id="GO:0030488">
    <property type="term" value="P:tRNA methylation"/>
    <property type="evidence" value="ECO:0007669"/>
    <property type="project" value="InterPro"/>
</dbReference>
<dbReference type="EC" id="2.1.1.220" evidence="5"/>
<proteinExistence type="inferred from homology"/>
<dbReference type="GO" id="GO:0031515">
    <property type="term" value="C:tRNA (m1A) methyltransferase complex"/>
    <property type="evidence" value="ECO:0007669"/>
    <property type="project" value="UniProtKB-UniRule"/>
</dbReference>
<protein>
    <recommendedName>
        <fullName evidence="5">tRNA (adenine(58)-N(1))-methyltransferase TrmI</fullName>
        <ecNumber evidence="5">2.1.1.220</ecNumber>
    </recommendedName>
</protein>
<dbReference type="Gene3D" id="3.10.330.20">
    <property type="match status" value="1"/>
</dbReference>
<evidence type="ECO:0000256" key="6">
    <source>
        <dbReference type="PIRSR" id="PIRSR017269-1"/>
    </source>
</evidence>
<comment type="caution">
    <text evidence="8">The sequence shown here is derived from an EMBL/GenBank/DDBJ whole genome shotgun (WGS) entry which is preliminary data.</text>
</comment>
<evidence type="ECO:0000256" key="1">
    <source>
        <dbReference type="ARBA" id="ARBA00022603"/>
    </source>
</evidence>
<dbReference type="Pfam" id="PF08704">
    <property type="entry name" value="GCD14"/>
    <property type="match status" value="1"/>
</dbReference>
<dbReference type="EMBL" id="PGTN01000089">
    <property type="protein sequence ID" value="PJF46839.1"/>
    <property type="molecule type" value="Genomic_DNA"/>
</dbReference>
<dbReference type="Proteomes" id="UP000230790">
    <property type="component" value="Unassembled WGS sequence"/>
</dbReference>
<dbReference type="CDD" id="cd02440">
    <property type="entry name" value="AdoMet_MTases"/>
    <property type="match status" value="1"/>
</dbReference>
<comment type="function">
    <text evidence="5">Catalyzes the S-adenosyl-L-methionine-dependent formation of N(1)-methyladenine at position 58 (m1A58) in tRNA.</text>
</comment>
<reference evidence="8 9" key="1">
    <citation type="submission" date="2017-11" db="EMBL/GenBank/DDBJ databases">
        <title>Evolution of Phototrophy in the Chloroflexi Phylum Driven by Horizontal Gene Transfer.</title>
        <authorList>
            <person name="Ward L.M."/>
            <person name="Hemp J."/>
            <person name="Shih P.M."/>
            <person name="Mcglynn S.E."/>
            <person name="Fischer W."/>
        </authorList>
    </citation>
    <scope>NUCLEOTIDE SEQUENCE [LARGE SCALE GENOMIC DNA]</scope>
    <source>
        <strain evidence="8">JP3_7</strain>
    </source>
</reference>
<dbReference type="Pfam" id="PF14801">
    <property type="entry name" value="TrmI-like_N"/>
    <property type="match status" value="1"/>
</dbReference>
<keyword evidence="3 5" id="KW-0949">S-adenosyl-L-methionine</keyword>
<keyword evidence="1 5" id="KW-0489">Methyltransferase</keyword>
<dbReference type="InterPro" id="IPR014816">
    <property type="entry name" value="tRNA_MeTrfase_Gcd14"/>
</dbReference>
<comment type="similarity">
    <text evidence="5">Belongs to the class I-like SAM-binding methyltransferase superfamily. TRM61 family.</text>
</comment>
<evidence type="ECO:0000259" key="7">
    <source>
        <dbReference type="Pfam" id="PF08704"/>
    </source>
</evidence>
<sequence>MDTIQDQDLALLVDTRDKAHLVRVRAGHKFETHHGFIAYDAMIGQPWGSVLHSSLGHPYVIVPPSTADLIKHIKRSSQVIFPKDSAYILMRMNAKPGARILESGCGSGGLTLALATAVMPTGHVYSQEIRQDFIELARHNMERVGLDPYVTFIHADSTQGFRVEGKVDAVFLDMPEPETCVPQAREVLKDGGFFGALVPTTNQVVNLLRALEDAAFGLIDVEEILTRRYKPVADRLRPQDRMVAHTGFLIFARAIVKPAQWPTTKLAAEGEEAVSPGAA</sequence>
<dbReference type="GO" id="GO:0160107">
    <property type="term" value="F:tRNA (adenine(58)-N1)-methyltransferase activity"/>
    <property type="evidence" value="ECO:0007669"/>
    <property type="project" value="UniProtKB-EC"/>
</dbReference>
<name>A0A2M8QAL6_9CHLR</name>
<feature type="binding site" evidence="6">
    <location>
        <position position="128"/>
    </location>
    <ligand>
        <name>S-adenosyl-L-methionine</name>
        <dbReference type="ChEBI" id="CHEBI:59789"/>
    </ligand>
</feature>
<evidence type="ECO:0000313" key="8">
    <source>
        <dbReference type="EMBL" id="PJF46839.1"/>
    </source>
</evidence>
<feature type="binding site" evidence="6">
    <location>
        <position position="173"/>
    </location>
    <ligand>
        <name>S-adenosyl-L-methionine</name>
        <dbReference type="ChEBI" id="CHEBI:59789"/>
    </ligand>
</feature>
<comment type="catalytic activity">
    <reaction evidence="5">
        <text>adenosine(58) in tRNA + S-adenosyl-L-methionine = N(1)-methyladenosine(58) in tRNA + S-adenosyl-L-homocysteine + H(+)</text>
        <dbReference type="Rhea" id="RHEA:43152"/>
        <dbReference type="Rhea" id="RHEA-COMP:10365"/>
        <dbReference type="Rhea" id="RHEA-COMP:10366"/>
        <dbReference type="ChEBI" id="CHEBI:15378"/>
        <dbReference type="ChEBI" id="CHEBI:57856"/>
        <dbReference type="ChEBI" id="CHEBI:59789"/>
        <dbReference type="ChEBI" id="CHEBI:74411"/>
        <dbReference type="ChEBI" id="CHEBI:74491"/>
        <dbReference type="EC" id="2.1.1.220"/>
    </reaction>
</comment>
<accession>A0A2M8QAL6</accession>
<evidence type="ECO:0000256" key="4">
    <source>
        <dbReference type="ARBA" id="ARBA00022694"/>
    </source>
</evidence>
<comment type="subunit">
    <text evidence="5">Homotetramer composed of a dimer of dimers.</text>
</comment>
<feature type="domain" description="tRNA (adenine(58)-N(1))-methyltransferase catalytic subunit TRM61 C-terminal" evidence="7">
    <location>
        <begin position="74"/>
        <end position="230"/>
    </location>
</feature>
<dbReference type="AlphaFoldDB" id="A0A2M8QAL6"/>